<sequence>MTWLAGLGGWLSLWRTPIWSTDDLVFAIRAGHPGGAVRGAELWHFAQVDVWERNGRTADAWGQAIFSTGWAIGPLMALLCLAQSFLWWRLLWVCLRPAIPARLAPAAAWGCAVACLAAPFALHHLVARLAGTVFFFMSATVGYLGGMVLLGGSLLSALQLVRRATTARSWGPPAVVLLLSGALGAMHNEVIALQLIAVAVLLSSVLWRRRAAWGPRATVWVLLALSAARFAAPGLWARTRKVKAPLPLEEAGFLTRRAALAAMSLLSQLETAGRLYLGIALAVVALGLWVGWHWARGRALVGALVAGLGGGGALAGWLVPRLVAARTAANWERSALADLFTSRSALLLVLALLVAGGCAVALAGLAAWQLGSLEVGVVLTAAVAAYAVPVALGTTGPRPFYFGIALAYLLALALAGLTVAAPARGRLTAPDGAPRIAAAAPAWRTRGGRVVSGAAAAASLALLLGPAGPGAGQLWRDWGGNMAAWRQVEDQLRAAQAGQVTEVVIPRQLPHMHLLGDYLTVSEGSPQRLHFLYDLDQSVTVTFSK</sequence>
<keyword evidence="3" id="KW-1185">Reference proteome</keyword>
<feature type="transmembrane region" description="Helical" evidence="1">
    <location>
        <begin position="103"/>
        <end position="122"/>
    </location>
</feature>
<feature type="transmembrane region" description="Helical" evidence="1">
    <location>
        <begin position="70"/>
        <end position="91"/>
    </location>
</feature>
<feature type="transmembrane region" description="Helical" evidence="1">
    <location>
        <begin position="375"/>
        <end position="394"/>
    </location>
</feature>
<feature type="transmembrane region" description="Helical" evidence="1">
    <location>
        <begin position="273"/>
        <end position="292"/>
    </location>
</feature>
<feature type="transmembrane region" description="Helical" evidence="1">
    <location>
        <begin position="345"/>
        <end position="368"/>
    </location>
</feature>
<comment type="caution">
    <text evidence="2">The sequence shown here is derived from an EMBL/GenBank/DDBJ whole genome shotgun (WGS) entry which is preliminary data.</text>
</comment>
<protein>
    <recommendedName>
        <fullName evidence="4">Glycosyltransferase RgtA/B/C/D-like domain-containing protein</fullName>
    </recommendedName>
</protein>
<dbReference type="STRING" id="52770.BSZ40_00835"/>
<organism evidence="2 3">
    <name type="scientific">Buchananella hordeovulneris</name>
    <dbReference type="NCBI Taxonomy" id="52770"/>
    <lineage>
        <taxon>Bacteria</taxon>
        <taxon>Bacillati</taxon>
        <taxon>Actinomycetota</taxon>
        <taxon>Actinomycetes</taxon>
        <taxon>Actinomycetales</taxon>
        <taxon>Actinomycetaceae</taxon>
        <taxon>Buchananella</taxon>
    </lineage>
</organism>
<evidence type="ECO:0000313" key="2">
    <source>
        <dbReference type="EMBL" id="OKL52686.1"/>
    </source>
</evidence>
<feature type="transmembrane region" description="Helical" evidence="1">
    <location>
        <begin position="167"/>
        <end position="185"/>
    </location>
</feature>
<dbReference type="InParanoid" id="A0A1Q5PYY0"/>
<name>A0A1Q5PYY0_9ACTO</name>
<feature type="transmembrane region" description="Helical" evidence="1">
    <location>
        <begin position="400"/>
        <end position="421"/>
    </location>
</feature>
<proteinExistence type="predicted"/>
<accession>A0A1Q5PYY0</accession>
<dbReference type="EMBL" id="MQVS01000001">
    <property type="protein sequence ID" value="OKL52686.1"/>
    <property type="molecule type" value="Genomic_DNA"/>
</dbReference>
<reference evidence="3" key="1">
    <citation type="submission" date="2016-12" db="EMBL/GenBank/DDBJ databases">
        <authorList>
            <person name="Meng X."/>
        </authorList>
    </citation>
    <scope>NUCLEOTIDE SEQUENCE [LARGE SCALE GENOMIC DNA]</scope>
    <source>
        <strain evidence="3">DSM 20732</strain>
    </source>
</reference>
<dbReference type="AlphaFoldDB" id="A0A1Q5PYY0"/>
<keyword evidence="1" id="KW-0472">Membrane</keyword>
<evidence type="ECO:0008006" key="4">
    <source>
        <dbReference type="Google" id="ProtNLM"/>
    </source>
</evidence>
<gene>
    <name evidence="2" type="ORF">BSZ40_00835</name>
</gene>
<evidence type="ECO:0000313" key="3">
    <source>
        <dbReference type="Proteomes" id="UP000185612"/>
    </source>
</evidence>
<feature type="transmembrane region" description="Helical" evidence="1">
    <location>
        <begin position="134"/>
        <end position="155"/>
    </location>
</feature>
<keyword evidence="1" id="KW-1133">Transmembrane helix</keyword>
<evidence type="ECO:0000256" key="1">
    <source>
        <dbReference type="SAM" id="Phobius"/>
    </source>
</evidence>
<dbReference type="Proteomes" id="UP000185612">
    <property type="component" value="Unassembled WGS sequence"/>
</dbReference>
<keyword evidence="1" id="KW-0812">Transmembrane</keyword>
<feature type="transmembrane region" description="Helical" evidence="1">
    <location>
        <begin position="191"/>
        <end position="207"/>
    </location>
</feature>
<feature type="transmembrane region" description="Helical" evidence="1">
    <location>
        <begin position="299"/>
        <end position="319"/>
    </location>
</feature>